<geneLocation type="plasmid" evidence="2">
    <name>pTB6</name>
</geneLocation>
<protein>
    <submittedName>
        <fullName evidence="2">Uncharacterized protein</fullName>
    </submittedName>
</protein>
<sequence length="184" mass="20646">MVKSLDEQIKSLQIGRPAQGPRERPRGAAQGTRTQGPHQAPDRGRRDGRVGRGLRGRRREGQGAHRPPRAARLPGGVPVLHRRDGQLHEPRGPQGHRRQGSGTQRQDQRWHELEPPGPRLRGAERGMAQKGRRDQRPMGQRRGGRIPAALIRAGQPRTQDSPDALRWPDLTSEKRRCAPFLNLL</sequence>
<dbReference type="EMBL" id="AB187597">
    <property type="protein sequence ID" value="BAD89596.1"/>
    <property type="molecule type" value="Genomic_DNA"/>
</dbReference>
<proteinExistence type="predicted"/>
<keyword evidence="2" id="KW-0614">Plasmid</keyword>
<reference evidence="2" key="1">
    <citation type="journal article" date="2005" name="Biosci. Biotechnol. Biochem.">
        <title>Structural and functional analysis of pTB6 from Bifidobacterium longum.</title>
        <authorList>
            <person name="Tanaka K."/>
            <person name="Samura K."/>
            <person name="Kano Y."/>
        </authorList>
    </citation>
    <scope>NUCLEOTIDE SEQUENCE</scope>
    <source>
        <plasmid evidence="2">pTB6</plasmid>
    </source>
</reference>
<accession>Q5FBA9</accession>
<feature type="compositionally biased region" description="Basic and acidic residues" evidence="1">
    <location>
        <begin position="40"/>
        <end position="50"/>
    </location>
</feature>
<dbReference type="AlphaFoldDB" id="Q5FBA9"/>
<gene>
    <name evidence="2" type="primary">orf1</name>
</gene>
<name>Q5FBA9_BIFLN</name>
<feature type="compositionally biased region" description="Basic and acidic residues" evidence="1">
    <location>
        <begin position="81"/>
        <end position="91"/>
    </location>
</feature>
<evidence type="ECO:0000313" key="2">
    <source>
        <dbReference type="EMBL" id="BAD89596.1"/>
    </source>
</evidence>
<feature type="region of interest" description="Disordered" evidence="1">
    <location>
        <begin position="1"/>
        <end position="166"/>
    </location>
</feature>
<organism evidence="2">
    <name type="scientific">Bifidobacterium longum</name>
    <dbReference type="NCBI Taxonomy" id="216816"/>
    <lineage>
        <taxon>Bacteria</taxon>
        <taxon>Bacillati</taxon>
        <taxon>Actinomycetota</taxon>
        <taxon>Actinomycetes</taxon>
        <taxon>Bifidobacteriales</taxon>
        <taxon>Bifidobacteriaceae</taxon>
        <taxon>Bifidobacterium</taxon>
    </lineage>
</organism>
<evidence type="ECO:0000256" key="1">
    <source>
        <dbReference type="SAM" id="MobiDB-lite"/>
    </source>
</evidence>